<evidence type="ECO:0000256" key="6">
    <source>
        <dbReference type="SAM" id="MobiDB-lite"/>
    </source>
</evidence>
<dbReference type="InterPro" id="IPR005158">
    <property type="entry name" value="BTAD"/>
</dbReference>
<dbReference type="GO" id="GO:0000160">
    <property type="term" value="P:phosphorelay signal transduction system"/>
    <property type="evidence" value="ECO:0007669"/>
    <property type="project" value="InterPro"/>
</dbReference>
<dbReference type="SMART" id="SM01043">
    <property type="entry name" value="BTAD"/>
    <property type="match status" value="1"/>
</dbReference>
<dbReference type="InterPro" id="IPR049945">
    <property type="entry name" value="AAA_22"/>
</dbReference>
<dbReference type="SUPFAM" id="SSF46894">
    <property type="entry name" value="C-terminal effector domain of the bipartite response regulators"/>
    <property type="match status" value="1"/>
</dbReference>
<dbReference type="InterPro" id="IPR051677">
    <property type="entry name" value="AfsR-DnrI-RedD_regulator"/>
</dbReference>
<dbReference type="SMART" id="SM00862">
    <property type="entry name" value="Trans_reg_C"/>
    <property type="match status" value="1"/>
</dbReference>
<dbReference type="GO" id="GO:0003677">
    <property type="term" value="F:DNA binding"/>
    <property type="evidence" value="ECO:0007669"/>
    <property type="project" value="UniProtKB-UniRule"/>
</dbReference>
<evidence type="ECO:0000256" key="5">
    <source>
        <dbReference type="PROSITE-ProRule" id="PRU01091"/>
    </source>
</evidence>
<feature type="DNA-binding region" description="OmpR/PhoB-type" evidence="5">
    <location>
        <begin position="1"/>
        <end position="97"/>
    </location>
</feature>
<dbReference type="Gene3D" id="1.25.40.10">
    <property type="entry name" value="Tetratricopeptide repeat domain"/>
    <property type="match status" value="2"/>
</dbReference>
<dbReference type="SMART" id="SM00382">
    <property type="entry name" value="AAA"/>
    <property type="match status" value="1"/>
</dbReference>
<dbReference type="GO" id="GO:0043531">
    <property type="term" value="F:ADP binding"/>
    <property type="evidence" value="ECO:0007669"/>
    <property type="project" value="InterPro"/>
</dbReference>
<keyword evidence="3 5" id="KW-0238">DNA-binding</keyword>
<dbReference type="InterPro" id="IPR016032">
    <property type="entry name" value="Sig_transdc_resp-reg_C-effctor"/>
</dbReference>
<dbReference type="Proteomes" id="UP000568380">
    <property type="component" value="Unassembled WGS sequence"/>
</dbReference>
<feature type="region of interest" description="Disordered" evidence="6">
    <location>
        <begin position="251"/>
        <end position="321"/>
    </location>
</feature>
<evidence type="ECO:0000256" key="1">
    <source>
        <dbReference type="ARBA" id="ARBA00005820"/>
    </source>
</evidence>
<gene>
    <name evidence="8" type="ORF">HNR40_007916</name>
</gene>
<name>A0A7W8EKA9_9ACTN</name>
<evidence type="ECO:0000259" key="7">
    <source>
        <dbReference type="PROSITE" id="PS51755"/>
    </source>
</evidence>
<evidence type="ECO:0000256" key="4">
    <source>
        <dbReference type="ARBA" id="ARBA00023163"/>
    </source>
</evidence>
<sequence>MRILLLGPVGVRTAAGAFVAGPPRRQAVLVMLAAQAPHPVAMTALIEGLWGARAPRSAGQSVYTYVAGLRRVLEPVRGRREPPSVLVGGAGGYQLRLDPHRVDSREFTGLVDEARRLGQHDDHPAALSALDRALGLVRGDPLGGVPGPFAEAERRRLQELQLSASELRADALLKTGRADAAIDSLNGLLAHHPLRERLRELLMLSLYQCGRPAEALEVFADGRRVLADELGVDPGTSLRHCHELILRGDPVPGVAGGSTPAKAPGQRGLAATPDSGGLVEAPVGREIAHESAGSQGGRPVTAGEVGPDGADPQGSRDPVPRQLPRALIGFVGRAGELARLTELVAERGHPLVAISGPPGIGKSALALKLAHAVTDRFPDGQLFVNLRGRTPGVPPLTPLEVLGRFLRALGVPGSAVPVDLDEAAAEWRSRMHGRRVLVILDDAAGLDHVRPLLSPPPGTAMIVTSRETLAASDDCAQVRLEGLLPAEASAMLATLAGAERVAADPAQAERLARLCDGLPLALRISGARLADHPSWSVADLVTRLGDERRRLHELQIGDFAVRSALMSSWSALHDSPHRRDRAAARLLSLLGELHFPEITVEFSAALLGSDTAEAAAALCRLADAHLVERGHAERYHLHDLVRLFAAELRPAGAQAAMVRALAFCVASARHASVLVDPHRVQPVIPPVEAEPAALDSPRQGQEWLVAESANLVSAAKQAMSGQDDEIARLGVALAFSLMWFQSMAYHTIDMLECNELALAVTRRLDDPALAQQAHAYVAGALWMANRLGESAGHHEAALDLARRLGDRFGEQRALGNLANLNLISERYSRTLTFARAQLVIARDIGTPVGIRYAQLMIGNALLGLGRPEEAAEPLAEVLAGAMSDGDAYQEGMAHLVLGETCLALGRPERSLSRFDHAAALLGSVANRIGELRNMVGRTCALRELGRLEEAGELAERAAALAAVLKNPRWEARVRVERHAVREALAVSRTVPPAR</sequence>
<proteinExistence type="inferred from homology"/>
<dbReference type="RefSeq" id="WP_184970627.1">
    <property type="nucleotide sequence ID" value="NZ_JACHIN010000013.1"/>
</dbReference>
<accession>A0A7W8EKA9</accession>
<evidence type="ECO:0000313" key="8">
    <source>
        <dbReference type="EMBL" id="MBB5082421.1"/>
    </source>
</evidence>
<keyword evidence="9" id="KW-1185">Reference proteome</keyword>
<dbReference type="GO" id="GO:0006355">
    <property type="term" value="P:regulation of DNA-templated transcription"/>
    <property type="evidence" value="ECO:0007669"/>
    <property type="project" value="InterPro"/>
</dbReference>
<evidence type="ECO:0000256" key="3">
    <source>
        <dbReference type="ARBA" id="ARBA00023125"/>
    </source>
</evidence>
<dbReference type="CDD" id="cd15831">
    <property type="entry name" value="BTAD"/>
    <property type="match status" value="1"/>
</dbReference>
<dbReference type="PRINTS" id="PR00364">
    <property type="entry name" value="DISEASERSIST"/>
</dbReference>
<dbReference type="EMBL" id="JACHIN010000013">
    <property type="protein sequence ID" value="MBB5082421.1"/>
    <property type="molecule type" value="Genomic_DNA"/>
</dbReference>
<dbReference type="InterPro" id="IPR001867">
    <property type="entry name" value="OmpR/PhoB-type_DNA-bd"/>
</dbReference>
<dbReference type="Pfam" id="PF03704">
    <property type="entry name" value="BTAD"/>
    <property type="match status" value="1"/>
</dbReference>
<dbReference type="PANTHER" id="PTHR35807:SF1">
    <property type="entry name" value="TRANSCRIPTIONAL REGULATOR REDD"/>
    <property type="match status" value="1"/>
</dbReference>
<dbReference type="Gene3D" id="1.10.10.10">
    <property type="entry name" value="Winged helix-like DNA-binding domain superfamily/Winged helix DNA-binding domain"/>
    <property type="match status" value="1"/>
</dbReference>
<protein>
    <submittedName>
        <fullName evidence="8">DNA-binding SARP family transcriptional activator</fullName>
    </submittedName>
</protein>
<evidence type="ECO:0000313" key="9">
    <source>
        <dbReference type="Proteomes" id="UP000568380"/>
    </source>
</evidence>
<dbReference type="SUPFAM" id="SSF48452">
    <property type="entry name" value="TPR-like"/>
    <property type="match status" value="2"/>
</dbReference>
<reference evidence="8 9" key="1">
    <citation type="submission" date="2020-08" db="EMBL/GenBank/DDBJ databases">
        <title>Genomic Encyclopedia of Type Strains, Phase IV (KMG-IV): sequencing the most valuable type-strain genomes for metagenomic binning, comparative biology and taxonomic classification.</title>
        <authorList>
            <person name="Goeker M."/>
        </authorList>
    </citation>
    <scope>NUCLEOTIDE SEQUENCE [LARGE SCALE GENOMIC DNA]</scope>
    <source>
        <strain evidence="8 9">DSM 45385</strain>
    </source>
</reference>
<dbReference type="InterPro" id="IPR036388">
    <property type="entry name" value="WH-like_DNA-bd_sf"/>
</dbReference>
<comment type="similarity">
    <text evidence="1">Belongs to the AfsR/DnrI/RedD regulatory family.</text>
</comment>
<feature type="domain" description="OmpR/PhoB-type" evidence="7">
    <location>
        <begin position="1"/>
        <end position="97"/>
    </location>
</feature>
<dbReference type="AlphaFoldDB" id="A0A7W8EKA9"/>
<dbReference type="InterPro" id="IPR027417">
    <property type="entry name" value="P-loop_NTPase"/>
</dbReference>
<organism evidence="8 9">
    <name type="scientific">Nonomuraea endophytica</name>
    <dbReference type="NCBI Taxonomy" id="714136"/>
    <lineage>
        <taxon>Bacteria</taxon>
        <taxon>Bacillati</taxon>
        <taxon>Actinomycetota</taxon>
        <taxon>Actinomycetes</taxon>
        <taxon>Streptosporangiales</taxon>
        <taxon>Streptosporangiaceae</taxon>
        <taxon>Nonomuraea</taxon>
    </lineage>
</organism>
<dbReference type="InterPro" id="IPR011990">
    <property type="entry name" value="TPR-like_helical_dom_sf"/>
</dbReference>
<comment type="caution">
    <text evidence="8">The sequence shown here is derived from an EMBL/GenBank/DDBJ whole genome shotgun (WGS) entry which is preliminary data.</text>
</comment>
<dbReference type="PANTHER" id="PTHR35807">
    <property type="entry name" value="TRANSCRIPTIONAL REGULATOR REDD-RELATED"/>
    <property type="match status" value="1"/>
</dbReference>
<dbReference type="Pfam" id="PF13401">
    <property type="entry name" value="AAA_22"/>
    <property type="match status" value="1"/>
</dbReference>
<dbReference type="SUPFAM" id="SSF52540">
    <property type="entry name" value="P-loop containing nucleoside triphosphate hydrolases"/>
    <property type="match status" value="1"/>
</dbReference>
<evidence type="ECO:0000256" key="2">
    <source>
        <dbReference type="ARBA" id="ARBA00023015"/>
    </source>
</evidence>
<keyword evidence="4" id="KW-0804">Transcription</keyword>
<keyword evidence="2" id="KW-0805">Transcription regulation</keyword>
<dbReference type="Gene3D" id="3.40.50.300">
    <property type="entry name" value="P-loop containing nucleotide triphosphate hydrolases"/>
    <property type="match status" value="1"/>
</dbReference>
<dbReference type="PROSITE" id="PS51755">
    <property type="entry name" value="OMPR_PHOB"/>
    <property type="match status" value="1"/>
</dbReference>
<dbReference type="InterPro" id="IPR003593">
    <property type="entry name" value="AAA+_ATPase"/>
</dbReference>